<dbReference type="AlphaFoldDB" id="A0AAD8YKS9"/>
<name>A0AAD8YKS9_9STRA</name>
<gene>
    <name evidence="1" type="ORF">QTG54_002519</name>
</gene>
<accession>A0AAD8YKS9</accession>
<dbReference type="Proteomes" id="UP001224775">
    <property type="component" value="Unassembled WGS sequence"/>
</dbReference>
<protein>
    <submittedName>
        <fullName evidence="1">Rieske-like [2Fe-2S] domain-containing protein</fullName>
    </submittedName>
</protein>
<evidence type="ECO:0000313" key="1">
    <source>
        <dbReference type="EMBL" id="KAK1747175.1"/>
    </source>
</evidence>
<keyword evidence="2" id="KW-1185">Reference proteome</keyword>
<comment type="caution">
    <text evidence="1">The sequence shown here is derived from an EMBL/GenBank/DDBJ whole genome shotgun (WGS) entry which is preliminary data.</text>
</comment>
<reference evidence="1" key="1">
    <citation type="submission" date="2023-06" db="EMBL/GenBank/DDBJ databases">
        <title>Survivors Of The Sea: Transcriptome response of Skeletonema marinoi to long-term dormancy.</title>
        <authorList>
            <person name="Pinder M.I.M."/>
            <person name="Kourtchenko O."/>
            <person name="Robertson E.K."/>
            <person name="Larsson T."/>
            <person name="Maumus F."/>
            <person name="Osuna-Cruz C.M."/>
            <person name="Vancaester E."/>
            <person name="Stenow R."/>
            <person name="Vandepoele K."/>
            <person name="Ploug H."/>
            <person name="Bruchert V."/>
            <person name="Godhe A."/>
            <person name="Topel M."/>
        </authorList>
    </citation>
    <scope>NUCLEOTIDE SEQUENCE</scope>
    <source>
        <strain evidence="1">R05AC</strain>
    </source>
</reference>
<sequence>MLLSRSSVLITSSSPLHNNSCSSHFIYNFKMKLAVIATLAAGASAFAPTAQVSRSTALTPRRLAPSFNTCHASPPMTFPPPEVPPLELPVVLPSVSPLTRRDPFSLLEISAPLSTSPFLSVRLWEEPSLTPFLEPSST</sequence>
<proteinExistence type="predicted"/>
<organism evidence="1 2">
    <name type="scientific">Skeletonema marinoi</name>
    <dbReference type="NCBI Taxonomy" id="267567"/>
    <lineage>
        <taxon>Eukaryota</taxon>
        <taxon>Sar</taxon>
        <taxon>Stramenopiles</taxon>
        <taxon>Ochrophyta</taxon>
        <taxon>Bacillariophyta</taxon>
        <taxon>Coscinodiscophyceae</taxon>
        <taxon>Thalassiosirophycidae</taxon>
        <taxon>Thalassiosirales</taxon>
        <taxon>Skeletonemataceae</taxon>
        <taxon>Skeletonema</taxon>
        <taxon>Skeletonema marinoi-dohrnii complex</taxon>
    </lineage>
</organism>
<evidence type="ECO:0000313" key="2">
    <source>
        <dbReference type="Proteomes" id="UP001224775"/>
    </source>
</evidence>
<dbReference type="EMBL" id="JATAAI010000003">
    <property type="protein sequence ID" value="KAK1747175.1"/>
    <property type="molecule type" value="Genomic_DNA"/>
</dbReference>